<reference evidence="2 3" key="1">
    <citation type="submission" date="2017-07" db="EMBL/GenBank/DDBJ databases">
        <title>Niveispirillum cyanobacteriorum sp. nov., isolated from cyanobacterial aggregates in a eutrophic lake.</title>
        <authorList>
            <person name="Cai H."/>
        </authorList>
    </citation>
    <scope>NUCLEOTIDE SEQUENCE [LARGE SCALE GENOMIC DNA]</scope>
    <source>
        <strain evidence="3">TH1-14</strain>
    </source>
</reference>
<proteinExistence type="predicted"/>
<evidence type="ECO:0000256" key="1">
    <source>
        <dbReference type="SAM" id="MobiDB-lite"/>
    </source>
</evidence>
<name>A0A255Z4Q4_9PROT</name>
<evidence type="ECO:0000313" key="2">
    <source>
        <dbReference type="EMBL" id="OYQ35865.1"/>
    </source>
</evidence>
<comment type="caution">
    <text evidence="2">The sequence shown here is derived from an EMBL/GenBank/DDBJ whole genome shotgun (WGS) entry which is preliminary data.</text>
</comment>
<accession>A0A255Z4Q4</accession>
<protein>
    <submittedName>
        <fullName evidence="2">Uncharacterized protein</fullName>
    </submittedName>
</protein>
<dbReference type="AlphaFoldDB" id="A0A255Z4Q4"/>
<evidence type="ECO:0000313" key="3">
    <source>
        <dbReference type="Proteomes" id="UP000216998"/>
    </source>
</evidence>
<feature type="region of interest" description="Disordered" evidence="1">
    <location>
        <begin position="97"/>
        <end position="116"/>
    </location>
</feature>
<sequence length="116" mass="12759">MPPSDALSGPDALIFLDDLHTRYDGRPPRQQRLAALVAGNDVLELMADQALQQRLQDQVAAARLGVSRRRGHLPADRVMEDPWLVRLTGALEDARNAMQAPQGKGRPMSKALPVRC</sequence>
<keyword evidence="3" id="KW-1185">Reference proteome</keyword>
<gene>
    <name evidence="2" type="ORF">CHU95_06240</name>
</gene>
<dbReference type="EMBL" id="NOXU01000024">
    <property type="protein sequence ID" value="OYQ35865.1"/>
    <property type="molecule type" value="Genomic_DNA"/>
</dbReference>
<organism evidence="2 3">
    <name type="scientific">Niveispirillum lacus</name>
    <dbReference type="NCBI Taxonomy" id="1981099"/>
    <lineage>
        <taxon>Bacteria</taxon>
        <taxon>Pseudomonadati</taxon>
        <taxon>Pseudomonadota</taxon>
        <taxon>Alphaproteobacteria</taxon>
        <taxon>Rhodospirillales</taxon>
        <taxon>Azospirillaceae</taxon>
        <taxon>Niveispirillum</taxon>
    </lineage>
</organism>
<dbReference type="Proteomes" id="UP000216998">
    <property type="component" value="Unassembled WGS sequence"/>
</dbReference>